<organism evidence="1">
    <name type="scientific">Arion vulgaris</name>
    <dbReference type="NCBI Taxonomy" id="1028688"/>
    <lineage>
        <taxon>Eukaryota</taxon>
        <taxon>Metazoa</taxon>
        <taxon>Spiralia</taxon>
        <taxon>Lophotrochozoa</taxon>
        <taxon>Mollusca</taxon>
        <taxon>Gastropoda</taxon>
        <taxon>Heterobranchia</taxon>
        <taxon>Euthyneura</taxon>
        <taxon>Panpulmonata</taxon>
        <taxon>Eupulmonata</taxon>
        <taxon>Stylommatophora</taxon>
        <taxon>Helicina</taxon>
        <taxon>Arionoidea</taxon>
        <taxon>Arionidae</taxon>
        <taxon>Arion</taxon>
    </lineage>
</organism>
<dbReference type="AlphaFoldDB" id="A0A0B7ANH7"/>
<sequence length="73" mass="8435">MRTNDQRIAKHALKLMTNGLRKKGNPSETLKIILWREVRNIGLDSIEEIEKVAQDSAVWTKNYLQALCKKITI</sequence>
<reference evidence="1" key="1">
    <citation type="submission" date="2014-12" db="EMBL/GenBank/DDBJ databases">
        <title>Insight into the proteome of Arion vulgaris.</title>
        <authorList>
            <person name="Aradska J."/>
            <person name="Bulat T."/>
            <person name="Smidak R."/>
            <person name="Sarate P."/>
            <person name="Gangsoo J."/>
            <person name="Sialana F."/>
            <person name="Bilban M."/>
            <person name="Lubec G."/>
        </authorList>
    </citation>
    <scope>NUCLEOTIDE SEQUENCE</scope>
    <source>
        <tissue evidence="1">Skin</tissue>
    </source>
</reference>
<dbReference type="EMBL" id="HACG01035317">
    <property type="protein sequence ID" value="CEK82182.1"/>
    <property type="molecule type" value="Transcribed_RNA"/>
</dbReference>
<protein>
    <submittedName>
        <fullName evidence="1">Uncharacterized protein</fullName>
    </submittedName>
</protein>
<proteinExistence type="predicted"/>
<name>A0A0B7ANH7_9EUPU</name>
<evidence type="ECO:0000313" key="1">
    <source>
        <dbReference type="EMBL" id="CEK82182.1"/>
    </source>
</evidence>
<gene>
    <name evidence="1" type="primary">ORF130052</name>
</gene>
<accession>A0A0B7ANH7</accession>